<dbReference type="GO" id="GO:0005634">
    <property type="term" value="C:nucleus"/>
    <property type="evidence" value="ECO:0007669"/>
    <property type="project" value="TreeGrafter"/>
</dbReference>
<feature type="region of interest" description="Disordered" evidence="6">
    <location>
        <begin position="201"/>
        <end position="286"/>
    </location>
</feature>
<protein>
    <submittedName>
        <fullName evidence="8">ATMIN protein</fullName>
    </submittedName>
    <submittedName>
        <fullName evidence="10">Uncharacterized protein Asciz</fullName>
    </submittedName>
</protein>
<dbReference type="Proteomes" id="UP000694866">
    <property type="component" value="Unplaced"/>
</dbReference>
<evidence type="ECO:0000259" key="7">
    <source>
        <dbReference type="PROSITE" id="PS50157"/>
    </source>
</evidence>
<feature type="compositionally biased region" description="Polar residues" evidence="6">
    <location>
        <begin position="201"/>
        <end position="214"/>
    </location>
</feature>
<dbReference type="GO" id="GO:0045944">
    <property type="term" value="P:positive regulation of transcription by RNA polymerase II"/>
    <property type="evidence" value="ECO:0007669"/>
    <property type="project" value="InterPro"/>
</dbReference>
<dbReference type="AlphaFoldDB" id="A0A0C9RLA4"/>
<feature type="domain" description="C2H2-type" evidence="7">
    <location>
        <begin position="111"/>
        <end position="132"/>
    </location>
</feature>
<reference evidence="10" key="2">
    <citation type="submission" date="2025-04" db="UniProtKB">
        <authorList>
            <consortium name="RefSeq"/>
        </authorList>
    </citation>
    <scope>IDENTIFICATION</scope>
    <source>
        <strain evidence="10">USDA-PBARC FA_bdor</strain>
        <tissue evidence="10">Whole organism</tissue>
    </source>
</reference>
<accession>A0A0C9RLA4</accession>
<evidence type="ECO:0000313" key="8">
    <source>
        <dbReference type="EMBL" id="JAG78812.1"/>
    </source>
</evidence>
<dbReference type="Pfam" id="PF00096">
    <property type="entry name" value="zf-C2H2"/>
    <property type="match status" value="1"/>
</dbReference>
<dbReference type="GO" id="GO:0000981">
    <property type="term" value="F:DNA-binding transcription factor activity, RNA polymerase II-specific"/>
    <property type="evidence" value="ECO:0007669"/>
    <property type="project" value="TreeGrafter"/>
</dbReference>
<dbReference type="GeneID" id="105271087"/>
<dbReference type="PANTHER" id="PTHR46664:SF1">
    <property type="entry name" value="ATM INTERACTOR"/>
    <property type="match status" value="1"/>
</dbReference>
<sequence length="524" mass="59846">MKGPELFEMDDTNSNSLRLVKMVCPSREELSVIVNNVKCNECGLVFKNEPRLKLHDLKVHQKKNLNKTVKECIRYHCPEPSCVYSSDSPRFFSTMKYLKQHYLKVHATKKYPCTQCDKSFSTEAATAAHMRVCGTEFTCMCFKKFCTYEALLTHAKRNGHSVDEKYRNSGKRQAPKAPLSFGFLQPIKKPISILPYKPQFTLESNSPNTSNAETQTDDILRRVRRTLTPSKSRKRRESRQTQTTTNTLSREKKPKKTVETQTTPSVRESARKSSRKSRRDLQETNDFTNVNLFPNLNLQHDEAPITSKYYRGGIDVGIQDFWEERNTLGTQTSPGKNLLDVFNDSVTQTNFYDHENQTMENVFKTEDRISSPGGSYSRIFYPSTSGLSRSDPMLTEETFGDRFSSIETQTEKPYPQSIFDDTGNLLSSSNTETQTTEHFDNIAQLLYNNMCTQTCNDILSSELGLSDIQTQTAWPELEVTGDDKGEDQGDGEKDISMTGCRWLNIQTSHTETQTDLLSIFDELQ</sequence>
<keyword evidence="1" id="KW-0479">Metal-binding</keyword>
<evidence type="ECO:0000313" key="10">
    <source>
        <dbReference type="RefSeq" id="XP_011310723.1"/>
    </source>
</evidence>
<evidence type="ECO:0000256" key="4">
    <source>
        <dbReference type="ARBA" id="ARBA00022833"/>
    </source>
</evidence>
<gene>
    <name evidence="8" type="primary">ATMIN</name>
    <name evidence="10" type="synonym">Asciz</name>
    <name evidence="8" type="ORF">g.27102</name>
</gene>
<evidence type="ECO:0000313" key="9">
    <source>
        <dbReference type="Proteomes" id="UP000694866"/>
    </source>
</evidence>
<dbReference type="PROSITE" id="PS00028">
    <property type="entry name" value="ZINC_FINGER_C2H2_1"/>
    <property type="match status" value="1"/>
</dbReference>
<name>A0A0C9RLA4_9HYME</name>
<dbReference type="InterPro" id="IPR013087">
    <property type="entry name" value="Znf_C2H2_type"/>
</dbReference>
<proteinExistence type="predicted"/>
<reference evidence="8" key="1">
    <citation type="submission" date="2015-01" db="EMBL/GenBank/DDBJ databases">
        <title>Transcriptome Assembly of Fopius arisanus.</title>
        <authorList>
            <person name="Geib S."/>
        </authorList>
    </citation>
    <scope>NUCLEOTIDE SEQUENCE</scope>
</reference>
<dbReference type="PROSITE" id="PS50157">
    <property type="entry name" value="ZINC_FINGER_C2H2_2"/>
    <property type="match status" value="2"/>
</dbReference>
<feature type="domain" description="C2H2-type" evidence="7">
    <location>
        <begin position="37"/>
        <end position="65"/>
    </location>
</feature>
<organism evidence="8">
    <name type="scientific">Fopius arisanus</name>
    <dbReference type="NCBI Taxonomy" id="64838"/>
    <lineage>
        <taxon>Eukaryota</taxon>
        <taxon>Metazoa</taxon>
        <taxon>Ecdysozoa</taxon>
        <taxon>Arthropoda</taxon>
        <taxon>Hexapoda</taxon>
        <taxon>Insecta</taxon>
        <taxon>Pterygota</taxon>
        <taxon>Neoptera</taxon>
        <taxon>Endopterygota</taxon>
        <taxon>Hymenoptera</taxon>
        <taxon>Apocrita</taxon>
        <taxon>Ichneumonoidea</taxon>
        <taxon>Braconidae</taxon>
        <taxon>Opiinae</taxon>
        <taxon>Fopius</taxon>
    </lineage>
</organism>
<dbReference type="InterPro" id="IPR055303">
    <property type="entry name" value="ATMIN"/>
</dbReference>
<feature type="region of interest" description="Disordered" evidence="6">
    <location>
        <begin position="475"/>
        <end position="495"/>
    </location>
</feature>
<dbReference type="GO" id="GO:0000976">
    <property type="term" value="F:transcription cis-regulatory region binding"/>
    <property type="evidence" value="ECO:0007669"/>
    <property type="project" value="InterPro"/>
</dbReference>
<dbReference type="CTD" id="38381"/>
<keyword evidence="3 5" id="KW-0863">Zinc-finger</keyword>
<keyword evidence="9" id="KW-1185">Reference proteome</keyword>
<evidence type="ECO:0000256" key="1">
    <source>
        <dbReference type="ARBA" id="ARBA00022723"/>
    </source>
</evidence>
<dbReference type="SMART" id="SM00355">
    <property type="entry name" value="ZnF_C2H2"/>
    <property type="match status" value="4"/>
</dbReference>
<dbReference type="KEGG" id="fas:105271087"/>
<feature type="compositionally biased region" description="Basic and acidic residues" evidence="6">
    <location>
        <begin position="481"/>
        <end position="495"/>
    </location>
</feature>
<dbReference type="GO" id="GO:0008270">
    <property type="term" value="F:zinc ion binding"/>
    <property type="evidence" value="ECO:0007669"/>
    <property type="project" value="UniProtKB-KW"/>
</dbReference>
<evidence type="ECO:0000256" key="6">
    <source>
        <dbReference type="SAM" id="MobiDB-lite"/>
    </source>
</evidence>
<dbReference type="Gene3D" id="3.30.160.60">
    <property type="entry name" value="Classic Zinc Finger"/>
    <property type="match status" value="1"/>
</dbReference>
<dbReference type="RefSeq" id="XP_011310723.1">
    <property type="nucleotide sequence ID" value="XM_011312421.1"/>
</dbReference>
<accession>A0A9R1TKP8</accession>
<keyword evidence="2" id="KW-0677">Repeat</keyword>
<evidence type="ECO:0000256" key="2">
    <source>
        <dbReference type="ARBA" id="ARBA00022737"/>
    </source>
</evidence>
<dbReference type="OrthoDB" id="6354171at2759"/>
<keyword evidence="4" id="KW-0862">Zinc</keyword>
<dbReference type="InterPro" id="IPR036236">
    <property type="entry name" value="Znf_C2H2_sf"/>
</dbReference>
<dbReference type="SUPFAM" id="SSF57667">
    <property type="entry name" value="beta-beta-alpha zinc fingers"/>
    <property type="match status" value="1"/>
</dbReference>
<evidence type="ECO:0000256" key="5">
    <source>
        <dbReference type="PROSITE-ProRule" id="PRU00042"/>
    </source>
</evidence>
<dbReference type="EMBL" id="GBYB01009045">
    <property type="protein sequence ID" value="JAG78812.1"/>
    <property type="molecule type" value="Transcribed_RNA"/>
</dbReference>
<dbReference type="PANTHER" id="PTHR46664">
    <property type="entry name" value="ATM INTERACTOR"/>
    <property type="match status" value="1"/>
</dbReference>
<evidence type="ECO:0000256" key="3">
    <source>
        <dbReference type="ARBA" id="ARBA00022771"/>
    </source>
</evidence>
<dbReference type="FunFam" id="3.30.160.60:FF:000100">
    <property type="entry name" value="Zinc finger 45-like"/>
    <property type="match status" value="1"/>
</dbReference>